<dbReference type="InterPro" id="IPR003594">
    <property type="entry name" value="HATPase_dom"/>
</dbReference>
<dbReference type="Pfam" id="PF13581">
    <property type="entry name" value="HATPase_c_2"/>
    <property type="match status" value="1"/>
</dbReference>
<evidence type="ECO:0000313" key="3">
    <source>
        <dbReference type="Proteomes" id="UP000179243"/>
    </source>
</evidence>
<sequence>MKRSFPYSLESLAAVRQLAADFCSNSAINELVCGEMELALNEACTHIISHRGSSTQPDETFHVTLATVGAMLVASVSFPGKRYNFMQPTNTARAKGPAMSLFAAYVTRKMVDMVMYNYLPGNINELRLIKNL</sequence>
<accession>A0A1F7FG88</accession>
<proteinExistence type="predicted"/>
<dbReference type="EMBL" id="MFYX01000050">
    <property type="protein sequence ID" value="OGK05715.1"/>
    <property type="molecule type" value="Genomic_DNA"/>
</dbReference>
<name>A0A1F7FG88_UNCRA</name>
<dbReference type="InterPro" id="IPR036890">
    <property type="entry name" value="HATPase_C_sf"/>
</dbReference>
<comment type="caution">
    <text evidence="2">The sequence shown here is derived from an EMBL/GenBank/DDBJ whole genome shotgun (WGS) entry which is preliminary data.</text>
</comment>
<evidence type="ECO:0000313" key="2">
    <source>
        <dbReference type="EMBL" id="OGK05715.1"/>
    </source>
</evidence>
<gene>
    <name evidence="2" type="ORF">A2519_03960</name>
</gene>
<dbReference type="AlphaFoldDB" id="A0A1F7FG88"/>
<dbReference type="Gene3D" id="3.30.565.10">
    <property type="entry name" value="Histidine kinase-like ATPase, C-terminal domain"/>
    <property type="match status" value="1"/>
</dbReference>
<dbReference type="Proteomes" id="UP000179243">
    <property type="component" value="Unassembled WGS sequence"/>
</dbReference>
<organism evidence="2 3">
    <name type="scientific">Candidatus Raymondbacteria bacterium RIFOXYD12_FULL_49_13</name>
    <dbReference type="NCBI Taxonomy" id="1817890"/>
    <lineage>
        <taxon>Bacteria</taxon>
        <taxon>Raymondiibacteriota</taxon>
    </lineage>
</organism>
<protein>
    <recommendedName>
        <fullName evidence="1">Histidine kinase/HSP90-like ATPase domain-containing protein</fullName>
    </recommendedName>
</protein>
<evidence type="ECO:0000259" key="1">
    <source>
        <dbReference type="Pfam" id="PF13581"/>
    </source>
</evidence>
<feature type="domain" description="Histidine kinase/HSP90-like ATPase" evidence="1">
    <location>
        <begin position="5"/>
        <end position="129"/>
    </location>
</feature>
<reference evidence="2 3" key="1">
    <citation type="journal article" date="2016" name="Nat. Commun.">
        <title>Thousands of microbial genomes shed light on interconnected biogeochemical processes in an aquifer system.</title>
        <authorList>
            <person name="Anantharaman K."/>
            <person name="Brown C.T."/>
            <person name="Hug L.A."/>
            <person name="Sharon I."/>
            <person name="Castelle C.J."/>
            <person name="Probst A.J."/>
            <person name="Thomas B.C."/>
            <person name="Singh A."/>
            <person name="Wilkins M.J."/>
            <person name="Karaoz U."/>
            <person name="Brodie E.L."/>
            <person name="Williams K.H."/>
            <person name="Hubbard S.S."/>
            <person name="Banfield J.F."/>
        </authorList>
    </citation>
    <scope>NUCLEOTIDE SEQUENCE [LARGE SCALE GENOMIC DNA]</scope>
</reference>